<evidence type="ECO:0000313" key="1">
    <source>
        <dbReference type="EMBL" id="OAY79878.1"/>
    </source>
</evidence>
<sequence length="16" mass="1899">MIKNLKSRAWVVTSYC</sequence>
<dbReference type="Proteomes" id="UP000092600">
    <property type="component" value="Unassembled WGS sequence"/>
</dbReference>
<organism evidence="1 2">
    <name type="scientific">Ananas comosus</name>
    <name type="common">Pineapple</name>
    <name type="synonym">Ananas ananas</name>
    <dbReference type="NCBI Taxonomy" id="4615"/>
    <lineage>
        <taxon>Eukaryota</taxon>
        <taxon>Viridiplantae</taxon>
        <taxon>Streptophyta</taxon>
        <taxon>Embryophyta</taxon>
        <taxon>Tracheophyta</taxon>
        <taxon>Spermatophyta</taxon>
        <taxon>Magnoliopsida</taxon>
        <taxon>Liliopsida</taxon>
        <taxon>Poales</taxon>
        <taxon>Bromeliaceae</taxon>
        <taxon>Bromelioideae</taxon>
        <taxon>Ananas</taxon>
    </lineage>
</organism>
<accession>A0A199VS97</accession>
<reference evidence="1 2" key="1">
    <citation type="journal article" date="2016" name="DNA Res.">
        <title>The draft genome of MD-2 pineapple using hybrid error correction of long reads.</title>
        <authorList>
            <person name="Redwan R.M."/>
            <person name="Saidin A."/>
            <person name="Kumar S.V."/>
        </authorList>
    </citation>
    <scope>NUCLEOTIDE SEQUENCE [LARGE SCALE GENOMIC DNA]</scope>
    <source>
        <strain evidence="2">cv. MD2</strain>
        <tissue evidence="1">Leaf</tissue>
    </source>
</reference>
<evidence type="ECO:0000313" key="2">
    <source>
        <dbReference type="Proteomes" id="UP000092600"/>
    </source>
</evidence>
<protein>
    <submittedName>
        <fullName evidence="1">Uncharacterized protein</fullName>
    </submittedName>
</protein>
<comment type="caution">
    <text evidence="1">The sequence shown here is derived from an EMBL/GenBank/DDBJ whole genome shotgun (WGS) entry which is preliminary data.</text>
</comment>
<name>A0A199VS97_ANACO</name>
<dbReference type="AlphaFoldDB" id="A0A199VS97"/>
<proteinExistence type="predicted"/>
<gene>
    <name evidence="1" type="ORF">ACMD2_26270</name>
</gene>
<dbReference type="EMBL" id="LSRQ01000994">
    <property type="protein sequence ID" value="OAY79878.1"/>
    <property type="molecule type" value="Genomic_DNA"/>
</dbReference>